<reference evidence="1 2" key="1">
    <citation type="submission" date="2023-06" db="EMBL/GenBank/DDBJ databases">
        <title>Altererythrobacter rubellus NBRC 112769 genome.</title>
        <authorList>
            <person name="Zhang K."/>
        </authorList>
    </citation>
    <scope>NUCLEOTIDE SEQUENCE [LARGE SCALE GENOMIC DNA]</scope>
    <source>
        <strain evidence="1 2">NBRC 112769</strain>
    </source>
</reference>
<sequence length="65" mass="7432">MHLALQPHLIAWFEALVGVIPEQVQFQWPEPGDVLCEMKSKTPEENPGVSMFRFSMISWTVCRAS</sequence>
<protein>
    <submittedName>
        <fullName evidence="1">Uncharacterized protein</fullName>
    </submittedName>
</protein>
<dbReference type="Proteomes" id="UP001231445">
    <property type="component" value="Chromosome"/>
</dbReference>
<dbReference type="KEGG" id="arue:QQX03_10505"/>
<proteinExistence type="predicted"/>
<gene>
    <name evidence="1" type="ORF">QQX03_10505</name>
</gene>
<dbReference type="AlphaFoldDB" id="A0A9Y2F8W4"/>
<dbReference type="EMBL" id="CP127221">
    <property type="protein sequence ID" value="WIW95366.1"/>
    <property type="molecule type" value="Genomic_DNA"/>
</dbReference>
<accession>A0A9Y2F8W4</accession>
<evidence type="ECO:0000313" key="1">
    <source>
        <dbReference type="EMBL" id="WIW95366.1"/>
    </source>
</evidence>
<keyword evidence="2" id="KW-1185">Reference proteome</keyword>
<evidence type="ECO:0000313" key="2">
    <source>
        <dbReference type="Proteomes" id="UP001231445"/>
    </source>
</evidence>
<organism evidence="1 2">
    <name type="scientific">Altererythrobacter rubellus</name>
    <dbReference type="NCBI Taxonomy" id="2173831"/>
    <lineage>
        <taxon>Bacteria</taxon>
        <taxon>Pseudomonadati</taxon>
        <taxon>Pseudomonadota</taxon>
        <taxon>Alphaproteobacteria</taxon>
        <taxon>Sphingomonadales</taxon>
        <taxon>Erythrobacteraceae</taxon>
        <taxon>Altererythrobacter</taxon>
    </lineage>
</organism>
<name>A0A9Y2F8W4_9SPHN</name>
<dbReference type="RefSeq" id="WP_285975681.1">
    <property type="nucleotide sequence ID" value="NZ_CP127221.1"/>
</dbReference>